<dbReference type="InterPro" id="IPR050386">
    <property type="entry name" value="Glycosyl_hydrolase_5"/>
</dbReference>
<dbReference type="GO" id="GO:0009251">
    <property type="term" value="P:glucan catabolic process"/>
    <property type="evidence" value="ECO:0007669"/>
    <property type="project" value="TreeGrafter"/>
</dbReference>
<dbReference type="GO" id="GO:0009986">
    <property type="term" value="C:cell surface"/>
    <property type="evidence" value="ECO:0007669"/>
    <property type="project" value="TreeGrafter"/>
</dbReference>
<dbReference type="GO" id="GO:0005576">
    <property type="term" value="C:extracellular region"/>
    <property type="evidence" value="ECO:0007669"/>
    <property type="project" value="TreeGrafter"/>
</dbReference>
<organism evidence="7 8">
    <name type="scientific">Rotaria magnacalcarata</name>
    <dbReference type="NCBI Taxonomy" id="392030"/>
    <lineage>
        <taxon>Eukaryota</taxon>
        <taxon>Metazoa</taxon>
        <taxon>Spiralia</taxon>
        <taxon>Gnathifera</taxon>
        <taxon>Rotifera</taxon>
        <taxon>Eurotatoria</taxon>
        <taxon>Bdelloidea</taxon>
        <taxon>Philodinida</taxon>
        <taxon>Philodinidae</taxon>
        <taxon>Rotaria</taxon>
    </lineage>
</organism>
<keyword evidence="1" id="KW-0378">Hydrolase</keyword>
<evidence type="ECO:0000256" key="6">
    <source>
        <dbReference type="ARBA" id="ARBA00038929"/>
    </source>
</evidence>
<dbReference type="Proteomes" id="UP000681967">
    <property type="component" value="Unassembled WGS sequence"/>
</dbReference>
<comment type="catalytic activity">
    <reaction evidence="5">
        <text>Successive hydrolysis of beta-D-glucose units from the non-reducing ends of (1-&gt;3)-beta-D-glucans, releasing alpha-glucose.</text>
        <dbReference type="EC" id="3.2.1.58"/>
    </reaction>
</comment>
<dbReference type="EMBL" id="CAJOBH010072425">
    <property type="protein sequence ID" value="CAF4478136.1"/>
    <property type="molecule type" value="Genomic_DNA"/>
</dbReference>
<evidence type="ECO:0000313" key="8">
    <source>
        <dbReference type="Proteomes" id="UP000681967"/>
    </source>
</evidence>
<keyword evidence="3" id="KW-0326">Glycosidase</keyword>
<keyword evidence="2" id="KW-0325">Glycoprotein</keyword>
<reference evidence="7" key="1">
    <citation type="submission" date="2021-02" db="EMBL/GenBank/DDBJ databases">
        <authorList>
            <person name="Nowell W R."/>
        </authorList>
    </citation>
    <scope>NUCLEOTIDE SEQUENCE</scope>
</reference>
<dbReference type="AlphaFoldDB" id="A0A8S2X5Z0"/>
<evidence type="ECO:0000256" key="3">
    <source>
        <dbReference type="ARBA" id="ARBA00023295"/>
    </source>
</evidence>
<gene>
    <name evidence="7" type="ORF">BYL167_LOCUS34997</name>
</gene>
<keyword evidence="4" id="KW-0961">Cell wall biogenesis/degradation</keyword>
<evidence type="ECO:0000256" key="1">
    <source>
        <dbReference type="ARBA" id="ARBA00022801"/>
    </source>
</evidence>
<proteinExistence type="predicted"/>
<dbReference type="InterPro" id="IPR017853">
    <property type="entry name" value="GH"/>
</dbReference>
<dbReference type="GO" id="GO:0004338">
    <property type="term" value="F:glucan exo-1,3-beta-glucosidase activity"/>
    <property type="evidence" value="ECO:0007669"/>
    <property type="project" value="UniProtKB-EC"/>
</dbReference>
<evidence type="ECO:0000256" key="4">
    <source>
        <dbReference type="ARBA" id="ARBA00023316"/>
    </source>
</evidence>
<evidence type="ECO:0000256" key="2">
    <source>
        <dbReference type="ARBA" id="ARBA00023180"/>
    </source>
</evidence>
<dbReference type="PANTHER" id="PTHR31297:SF34">
    <property type="entry name" value="GLUCAN 1,3-BETA-GLUCOSIDASE 2"/>
    <property type="match status" value="1"/>
</dbReference>
<evidence type="ECO:0000256" key="5">
    <source>
        <dbReference type="ARBA" id="ARBA00036824"/>
    </source>
</evidence>
<evidence type="ECO:0000313" key="7">
    <source>
        <dbReference type="EMBL" id="CAF4478136.1"/>
    </source>
</evidence>
<dbReference type="EC" id="3.2.1.58" evidence="6"/>
<accession>A0A8S2X5Z0</accession>
<dbReference type="Gene3D" id="3.20.20.80">
    <property type="entry name" value="Glycosidases"/>
    <property type="match status" value="1"/>
</dbReference>
<dbReference type="PANTHER" id="PTHR31297">
    <property type="entry name" value="GLUCAN ENDO-1,6-BETA-GLUCOSIDASE B"/>
    <property type="match status" value="1"/>
</dbReference>
<dbReference type="GO" id="GO:0071555">
    <property type="term" value="P:cell wall organization"/>
    <property type="evidence" value="ECO:0007669"/>
    <property type="project" value="UniProtKB-KW"/>
</dbReference>
<dbReference type="SUPFAM" id="SSF51445">
    <property type="entry name" value="(Trans)glycosidases"/>
    <property type="match status" value="1"/>
</dbReference>
<protein>
    <recommendedName>
        <fullName evidence="6">glucan 1,3-beta-glucosidase</fullName>
        <ecNumber evidence="6">3.2.1.58</ecNumber>
    </recommendedName>
</protein>
<comment type="caution">
    <text evidence="7">The sequence shown here is derived from an EMBL/GenBank/DDBJ whole genome shotgun (WGS) entry which is preliminary data.</text>
</comment>
<sequence>MEELRNDIKEGRASMHEAELVSLFSVLPFIVYKCVGHDKCDIQFEQHRDTCITEEDFRDIAAANMNTVRIPVGYWIINFDNQSGGDPEGWKVYAPGTINYIDRAIREWAHKYNLLVLASFHAAKENAENALDAVEWLAQRYSADDVAFVGIGLLDETEANGSLGWVEPFNPTRRVTHWVYPGYKGFQFAAMYKNCTLLVEVYGYQQISIIFVNEIIFI</sequence>
<name>A0A8S2X5Z0_9BILA</name>